<keyword evidence="4" id="KW-1185">Reference proteome</keyword>
<dbReference type="InterPro" id="IPR050769">
    <property type="entry name" value="NAT_camello-type"/>
</dbReference>
<evidence type="ECO:0000313" key="4">
    <source>
        <dbReference type="Proteomes" id="UP000320216"/>
    </source>
</evidence>
<dbReference type="PANTHER" id="PTHR13947">
    <property type="entry name" value="GNAT FAMILY N-ACETYLTRANSFERASE"/>
    <property type="match status" value="1"/>
</dbReference>
<reference evidence="3 4" key="1">
    <citation type="submission" date="2019-07" db="EMBL/GenBank/DDBJ databases">
        <title>Full genome sequence of Humibacter sp. WJ7-1.</title>
        <authorList>
            <person name="Im W.-T."/>
        </authorList>
    </citation>
    <scope>NUCLEOTIDE SEQUENCE [LARGE SCALE GENOMIC DNA]</scope>
    <source>
        <strain evidence="3 4">WJ7-1</strain>
    </source>
</reference>
<dbReference type="KEGG" id="huw:FPZ11_11715"/>
<keyword evidence="1 3" id="KW-0808">Transferase</keyword>
<dbReference type="InterPro" id="IPR000182">
    <property type="entry name" value="GNAT_dom"/>
</dbReference>
<evidence type="ECO:0000256" key="1">
    <source>
        <dbReference type="ARBA" id="ARBA00022679"/>
    </source>
</evidence>
<dbReference type="CDD" id="cd04301">
    <property type="entry name" value="NAT_SF"/>
    <property type="match status" value="1"/>
</dbReference>
<accession>A0A5B8MAN8</accession>
<dbReference type="PROSITE" id="PS51186">
    <property type="entry name" value="GNAT"/>
    <property type="match status" value="1"/>
</dbReference>
<proteinExistence type="predicted"/>
<evidence type="ECO:0000259" key="2">
    <source>
        <dbReference type="PROSITE" id="PS51186"/>
    </source>
</evidence>
<dbReference type="Pfam" id="PF13508">
    <property type="entry name" value="Acetyltransf_7"/>
    <property type="match status" value="1"/>
</dbReference>
<dbReference type="AlphaFoldDB" id="A0A5B8MAN8"/>
<evidence type="ECO:0000313" key="3">
    <source>
        <dbReference type="EMBL" id="QDZ16845.1"/>
    </source>
</evidence>
<protein>
    <submittedName>
        <fullName evidence="3">GNAT family N-acetyltransferase</fullName>
    </submittedName>
</protein>
<feature type="domain" description="N-acetyltransferase" evidence="2">
    <location>
        <begin position="1"/>
        <end position="181"/>
    </location>
</feature>
<dbReference type="OrthoDB" id="3190820at2"/>
<dbReference type="Gene3D" id="3.40.630.30">
    <property type="match status" value="1"/>
</dbReference>
<name>A0A5B8MAN8_9MICO</name>
<dbReference type="Proteomes" id="UP000320216">
    <property type="component" value="Chromosome"/>
</dbReference>
<organism evidence="3 4">
    <name type="scientific">Humibacter ginsenosidimutans</name>
    <dbReference type="NCBI Taxonomy" id="2599293"/>
    <lineage>
        <taxon>Bacteria</taxon>
        <taxon>Bacillati</taxon>
        <taxon>Actinomycetota</taxon>
        <taxon>Actinomycetes</taxon>
        <taxon>Micrococcales</taxon>
        <taxon>Microbacteriaceae</taxon>
        <taxon>Humibacter</taxon>
    </lineage>
</organism>
<dbReference type="InterPro" id="IPR016181">
    <property type="entry name" value="Acyl_CoA_acyltransferase"/>
</dbReference>
<sequence length="194" mass="21351">MAVRDYDAGDWDALRRIHDAARLDELRDAAVFRASPDELAAAWTGPIEGDLSDGRERVGLDAFLTLEQTYENEELFADRVWVAEYEDAVAGFIAAGFDGGTSEITWLYVDPSLRRRGIARALVEHVLALTAERCELEVLEGNGARAFYERIGFTRVSTSTGKLAGNESFRAVGHVMSRRGDTARTGDHGGDPRT</sequence>
<dbReference type="SUPFAM" id="SSF55729">
    <property type="entry name" value="Acyl-CoA N-acyltransferases (Nat)"/>
    <property type="match status" value="1"/>
</dbReference>
<gene>
    <name evidence="3" type="ORF">FPZ11_11715</name>
</gene>
<dbReference type="EMBL" id="CP042305">
    <property type="protein sequence ID" value="QDZ16845.1"/>
    <property type="molecule type" value="Genomic_DNA"/>
</dbReference>
<dbReference type="PANTHER" id="PTHR13947:SF37">
    <property type="entry name" value="LD18367P"/>
    <property type="match status" value="1"/>
</dbReference>
<dbReference type="GO" id="GO:0008080">
    <property type="term" value="F:N-acetyltransferase activity"/>
    <property type="evidence" value="ECO:0007669"/>
    <property type="project" value="InterPro"/>
</dbReference>